<comment type="caution">
    <text evidence="2">The sequence shown here is derived from an EMBL/GenBank/DDBJ whole genome shotgun (WGS) entry which is preliminary data.</text>
</comment>
<evidence type="ECO:0000313" key="3">
    <source>
        <dbReference type="Proteomes" id="UP000027345"/>
    </source>
</evidence>
<gene>
    <name evidence="2" type="ORF">DV20_12060</name>
</gene>
<proteinExistence type="predicted"/>
<dbReference type="RefSeq" id="WP_043779355.1">
    <property type="nucleotide sequence ID" value="NZ_JMQI01000024.1"/>
</dbReference>
<organism evidence="2 3">
    <name type="scientific">Amycolatopsis rifamycinica</name>
    <dbReference type="NCBI Taxonomy" id="287986"/>
    <lineage>
        <taxon>Bacteria</taxon>
        <taxon>Bacillati</taxon>
        <taxon>Actinomycetota</taxon>
        <taxon>Actinomycetes</taxon>
        <taxon>Pseudonocardiales</taxon>
        <taxon>Pseudonocardiaceae</taxon>
        <taxon>Amycolatopsis</taxon>
    </lineage>
</organism>
<protein>
    <submittedName>
        <fullName evidence="2">Uncharacterized protein</fullName>
    </submittedName>
</protein>
<keyword evidence="1" id="KW-0812">Transmembrane</keyword>
<dbReference type="Proteomes" id="UP000027345">
    <property type="component" value="Unassembled WGS sequence"/>
</dbReference>
<dbReference type="AlphaFoldDB" id="A0A066U4T9"/>
<feature type="transmembrane region" description="Helical" evidence="1">
    <location>
        <begin position="12"/>
        <end position="37"/>
    </location>
</feature>
<keyword evidence="1" id="KW-1133">Transmembrane helix</keyword>
<accession>A0A066U4T9</accession>
<evidence type="ECO:0000256" key="1">
    <source>
        <dbReference type="SAM" id="Phobius"/>
    </source>
</evidence>
<dbReference type="EMBL" id="JMQI01000024">
    <property type="protein sequence ID" value="KDN22110.1"/>
    <property type="molecule type" value="Genomic_DNA"/>
</dbReference>
<keyword evidence="1" id="KW-0472">Membrane</keyword>
<evidence type="ECO:0000313" key="2">
    <source>
        <dbReference type="EMBL" id="KDN22110.1"/>
    </source>
</evidence>
<keyword evidence="3" id="KW-1185">Reference proteome</keyword>
<dbReference type="STRING" id="287986.DV20_12060"/>
<name>A0A066U4T9_9PSEU</name>
<sequence>MRAFKALPPAYATYRVVLIAVVLALLAVTALVVAGAFPEWWREVLSWAAHLRRAWTGLGWSAV</sequence>
<reference evidence="2 3" key="1">
    <citation type="submission" date="2014-05" db="EMBL/GenBank/DDBJ databases">
        <title>Draft genome sequence of Amycolatopsis rifamycinica DSM 46095.</title>
        <authorList>
            <person name="Lal R."/>
            <person name="Saxena A."/>
            <person name="Kumari R."/>
            <person name="Mukherjee U."/>
            <person name="Singh P."/>
            <person name="Sangwan N."/>
            <person name="Mahato N.K."/>
        </authorList>
    </citation>
    <scope>NUCLEOTIDE SEQUENCE [LARGE SCALE GENOMIC DNA]</scope>
    <source>
        <strain evidence="2 3">DSM 46095</strain>
    </source>
</reference>